<dbReference type="STRING" id="658172.CKC_05940"/>
<reference key="2">
    <citation type="submission" date="2010-11" db="EMBL/GenBank/DDBJ databases">
        <authorList>
            <person name="Lin H."/>
            <person name="Doddapaneni H.V."/>
            <person name="Lou B."/>
            <person name="Civerolo E.L."/>
            <person name="Chen C."/>
            <person name="Duan Y."/>
            <person name="Zhou L."/>
            <person name="Glynn J."/>
        </authorList>
    </citation>
    <scope>NUCLEOTIDE SEQUENCE</scope>
    <source>
        <strain>CLso-ZC1</strain>
    </source>
</reference>
<dbReference type="Pfam" id="PF09669">
    <property type="entry name" value="Phage_pRha"/>
    <property type="match status" value="1"/>
</dbReference>
<sequence length="77" mass="8883">MSNISETMQEINRASNIKTMSSREIAKLTGKEHKHVLRDIENILKDAEIDQSKFGHIYSHCANPLKRRVTDDLGRYV</sequence>
<evidence type="ECO:0000313" key="2">
    <source>
        <dbReference type="Proteomes" id="UP000007038"/>
    </source>
</evidence>
<dbReference type="Proteomes" id="UP000007038">
    <property type="component" value="Chromosome"/>
</dbReference>
<dbReference type="eggNOG" id="COG3646">
    <property type="taxonomic scope" value="Bacteria"/>
</dbReference>
<organism evidence="1 2">
    <name type="scientific">Liberibacter solanacearum (strain CLso-ZC1)</name>
    <dbReference type="NCBI Taxonomy" id="658172"/>
    <lineage>
        <taxon>Bacteria</taxon>
        <taxon>Pseudomonadati</taxon>
        <taxon>Pseudomonadota</taxon>
        <taxon>Alphaproteobacteria</taxon>
        <taxon>Hyphomicrobiales</taxon>
        <taxon>Rhizobiaceae</taxon>
        <taxon>Liberibacter</taxon>
    </lineage>
</organism>
<accession>E4UEA5</accession>
<dbReference type="EMBL" id="CP002371">
    <property type="protein sequence ID" value="ADR52933.1"/>
    <property type="molecule type" value="Genomic_DNA"/>
</dbReference>
<evidence type="ECO:0000313" key="1">
    <source>
        <dbReference type="EMBL" id="ADR52933.1"/>
    </source>
</evidence>
<reference evidence="1 2" key="3">
    <citation type="journal article" date="2011" name="PLoS ONE">
        <title>The Complete Genome Sequence of 'Candidatus Liberibacter solanacearum', the Bacterium Associated with Potato Zebra Chip Disease.</title>
        <authorList>
            <person name="Lin H."/>
            <person name="Lou B."/>
            <person name="Glynn J.M."/>
            <person name="Doddapaneni H."/>
            <person name="Civerolo E.L."/>
            <person name="Chen C."/>
            <person name="Duan Y."/>
            <person name="Zhou L."/>
            <person name="Vahling C.M."/>
        </authorList>
    </citation>
    <scope>NUCLEOTIDE SEQUENCE [LARGE SCALE GENOMIC DNA]</scope>
    <source>
        <strain evidence="1 2">CLso-ZC1</strain>
    </source>
</reference>
<dbReference type="KEGG" id="lso:CKC_05940"/>
<proteinExistence type="predicted"/>
<protein>
    <submittedName>
        <fullName evidence="1">Uncharacterized protein</fullName>
    </submittedName>
</protein>
<dbReference type="InterPro" id="IPR014054">
    <property type="entry name" value="Phage_regulatory_Rha"/>
</dbReference>
<gene>
    <name evidence="1" type="ordered locus">CKC_05940</name>
</gene>
<reference evidence="2" key="1">
    <citation type="submission" date="2010-11" db="EMBL/GenBank/DDBJ databases">
        <title>Complete genome sequence of Candidatus Liberibacter solanacearum CLso-ZC1.</title>
        <authorList>
            <person name="Lin H."/>
            <person name="Doddapaneni H.V."/>
            <person name="Lou B."/>
            <person name="Civerolo E.L."/>
            <person name="Chen C."/>
            <person name="Duan Y."/>
            <person name="Zhou L."/>
            <person name="Glynn J."/>
        </authorList>
    </citation>
    <scope>NUCLEOTIDE SEQUENCE [LARGE SCALE GENOMIC DNA]</scope>
    <source>
        <strain evidence="2">CLso-ZC1</strain>
    </source>
</reference>
<dbReference type="HOGENOM" id="CLU_198249_0_0_5"/>
<dbReference type="AlphaFoldDB" id="E4UEA5"/>
<name>E4UEA5_LIBSC</name>